<dbReference type="Gene3D" id="3.10.150.10">
    <property type="entry name" value="DNA Polymerase III, subunit A, domain 2"/>
    <property type="match status" value="3"/>
</dbReference>
<reference evidence="12 13" key="1">
    <citation type="submission" date="2024-03" db="EMBL/GenBank/DDBJ databases">
        <title>Actinomycetospora sp. OC33-EN06, a novel actinomycete isolated from wild orchid (Aerides multiflora).</title>
        <authorList>
            <person name="Suriyachadkun C."/>
        </authorList>
    </citation>
    <scope>NUCLEOTIDE SEQUENCE [LARGE SCALE GENOMIC DNA]</scope>
    <source>
        <strain evidence="12 13">OC33-EN06</strain>
    </source>
</reference>
<dbReference type="Proteomes" id="UP001370100">
    <property type="component" value="Unassembled WGS sequence"/>
</dbReference>
<comment type="similarity">
    <text evidence="2">Belongs to the beta sliding clamp family.</text>
</comment>
<dbReference type="SUPFAM" id="SSF55979">
    <property type="entry name" value="DNA clamp"/>
    <property type="match status" value="3"/>
</dbReference>
<keyword evidence="3" id="KW-0963">Cytoplasm</keyword>
<evidence type="ECO:0000313" key="13">
    <source>
        <dbReference type="Proteomes" id="UP001370100"/>
    </source>
</evidence>
<dbReference type="EMBL" id="JBBEGL010000002">
    <property type="protein sequence ID" value="MEJ2886118.1"/>
    <property type="molecule type" value="Genomic_DNA"/>
</dbReference>
<evidence type="ECO:0000259" key="9">
    <source>
        <dbReference type="Pfam" id="PF00712"/>
    </source>
</evidence>
<dbReference type="InterPro" id="IPR022637">
    <property type="entry name" value="DNA_polIII_beta_cen"/>
</dbReference>
<protein>
    <submittedName>
        <fullName evidence="12">DNA polymerase III subunit beta</fullName>
    </submittedName>
</protein>
<dbReference type="PANTHER" id="PTHR30478">
    <property type="entry name" value="DNA POLYMERASE III SUBUNIT BETA"/>
    <property type="match status" value="1"/>
</dbReference>
<dbReference type="InterPro" id="IPR022635">
    <property type="entry name" value="DNA_polIII_beta_C"/>
</dbReference>
<evidence type="ECO:0000259" key="10">
    <source>
        <dbReference type="Pfam" id="PF02767"/>
    </source>
</evidence>
<keyword evidence="7" id="KW-0239">DNA-directed DNA polymerase</keyword>
<sequence length="393" mass="40626">MKATVTAGALSSAAGWVARIVPGRPTVPVLGGVLIEATSDVDRDEVSLSAFDYDTAGVARLADGVLTVDEPGRVLVSGRLLAAVAKTLGSGETPIVLEVGSDGRCAIVAGRSRWDMPTLAIDDYPAMPVDVDAVGRVDAAAFVAATERVLDVPNDHQGTIKALGGVAIEGVADGPLTLVATDRWRLAVAEVDWTPAPGLEQVLVPAPAVRLAAGAVAGTSGEVELLASAGTFGVRTAERTLSTRLLAESYPRWRNLDMTPDKKGHSFVASSTVAVADLRAAMTRASVMLPDAGTLDLRFTADGVEITAGGDDGQAEHVADVAAHDGEEVVQRLNAQYLREAIDGAGSEHVRLDLPSAAKAVLLRPCQPDGTPLPAYRHTVMAVRRTDAASVAA</sequence>
<feature type="domain" description="DNA polymerase III beta sliding clamp C-terminal" evidence="11">
    <location>
        <begin position="270"/>
        <end position="368"/>
    </location>
</feature>
<dbReference type="Pfam" id="PF02768">
    <property type="entry name" value="DNA_pol3_beta_3"/>
    <property type="match status" value="1"/>
</dbReference>
<evidence type="ECO:0000256" key="8">
    <source>
        <dbReference type="ARBA" id="ARBA00023125"/>
    </source>
</evidence>
<keyword evidence="8" id="KW-0238">DNA-binding</keyword>
<evidence type="ECO:0000259" key="11">
    <source>
        <dbReference type="Pfam" id="PF02768"/>
    </source>
</evidence>
<keyword evidence="13" id="KW-1185">Reference proteome</keyword>
<comment type="subcellular location">
    <subcellularLocation>
        <location evidence="1">Cytoplasm</location>
    </subcellularLocation>
</comment>
<dbReference type="CDD" id="cd00140">
    <property type="entry name" value="beta_clamp"/>
    <property type="match status" value="1"/>
</dbReference>
<evidence type="ECO:0000256" key="4">
    <source>
        <dbReference type="ARBA" id="ARBA00022679"/>
    </source>
</evidence>
<keyword evidence="4" id="KW-0808">Transferase</keyword>
<dbReference type="Pfam" id="PF02767">
    <property type="entry name" value="DNA_pol3_beta_2"/>
    <property type="match status" value="1"/>
</dbReference>
<dbReference type="SMART" id="SM00480">
    <property type="entry name" value="POL3Bc"/>
    <property type="match status" value="1"/>
</dbReference>
<keyword evidence="5" id="KW-0548">Nucleotidyltransferase</keyword>
<evidence type="ECO:0000256" key="6">
    <source>
        <dbReference type="ARBA" id="ARBA00022705"/>
    </source>
</evidence>
<keyword evidence="6" id="KW-0235">DNA replication</keyword>
<accession>A0ABU8N381</accession>
<feature type="domain" description="DNA polymerase III beta sliding clamp N-terminal" evidence="9">
    <location>
        <begin position="1"/>
        <end position="128"/>
    </location>
</feature>
<evidence type="ECO:0000313" key="12">
    <source>
        <dbReference type="EMBL" id="MEJ2886118.1"/>
    </source>
</evidence>
<dbReference type="Pfam" id="PF00712">
    <property type="entry name" value="DNA_pol3_beta"/>
    <property type="match status" value="1"/>
</dbReference>
<organism evidence="12 13">
    <name type="scientific">Actinomycetospora aeridis</name>
    <dbReference type="NCBI Taxonomy" id="3129231"/>
    <lineage>
        <taxon>Bacteria</taxon>
        <taxon>Bacillati</taxon>
        <taxon>Actinomycetota</taxon>
        <taxon>Actinomycetes</taxon>
        <taxon>Pseudonocardiales</taxon>
        <taxon>Pseudonocardiaceae</taxon>
        <taxon>Actinomycetospora</taxon>
    </lineage>
</organism>
<evidence type="ECO:0000256" key="3">
    <source>
        <dbReference type="ARBA" id="ARBA00022490"/>
    </source>
</evidence>
<proteinExistence type="inferred from homology"/>
<dbReference type="InterPro" id="IPR022634">
    <property type="entry name" value="DNA_polIII_beta_N"/>
</dbReference>
<name>A0ABU8N381_9PSEU</name>
<evidence type="ECO:0000256" key="2">
    <source>
        <dbReference type="ARBA" id="ARBA00010752"/>
    </source>
</evidence>
<evidence type="ECO:0000256" key="7">
    <source>
        <dbReference type="ARBA" id="ARBA00022932"/>
    </source>
</evidence>
<evidence type="ECO:0000256" key="1">
    <source>
        <dbReference type="ARBA" id="ARBA00004496"/>
    </source>
</evidence>
<dbReference type="InterPro" id="IPR001001">
    <property type="entry name" value="DNA_polIII_beta"/>
</dbReference>
<dbReference type="PANTHER" id="PTHR30478:SF0">
    <property type="entry name" value="BETA SLIDING CLAMP"/>
    <property type="match status" value="1"/>
</dbReference>
<dbReference type="InterPro" id="IPR046938">
    <property type="entry name" value="DNA_clamp_sf"/>
</dbReference>
<evidence type="ECO:0000256" key="5">
    <source>
        <dbReference type="ARBA" id="ARBA00022695"/>
    </source>
</evidence>
<gene>
    <name evidence="12" type="ORF">WCD41_06615</name>
</gene>
<comment type="caution">
    <text evidence="12">The sequence shown here is derived from an EMBL/GenBank/DDBJ whole genome shotgun (WGS) entry which is preliminary data.</text>
</comment>
<dbReference type="RefSeq" id="WP_337712606.1">
    <property type="nucleotide sequence ID" value="NZ_JBBEGL010000002.1"/>
</dbReference>
<feature type="domain" description="DNA polymerase III beta sliding clamp central" evidence="10">
    <location>
        <begin position="155"/>
        <end position="251"/>
    </location>
</feature>